<feature type="domain" description="HTH luxR-type" evidence="2">
    <location>
        <begin position="173"/>
        <end position="230"/>
    </location>
</feature>
<evidence type="ECO:0000313" key="3">
    <source>
        <dbReference type="EMBL" id="TCX59130.1"/>
    </source>
</evidence>
<name>A0A483KCG5_9ENTR</name>
<evidence type="ECO:0000256" key="1">
    <source>
        <dbReference type="ARBA" id="ARBA00023125"/>
    </source>
</evidence>
<dbReference type="SMART" id="SM00421">
    <property type="entry name" value="HTH_LUXR"/>
    <property type="match status" value="1"/>
</dbReference>
<keyword evidence="1" id="KW-0238">DNA-binding</keyword>
<dbReference type="InterPro" id="IPR036388">
    <property type="entry name" value="WH-like_DNA-bd_sf"/>
</dbReference>
<organism evidence="3">
    <name type="scientific">Klebsiella quasipneumoniae</name>
    <dbReference type="NCBI Taxonomy" id="1463165"/>
    <lineage>
        <taxon>Bacteria</taxon>
        <taxon>Pseudomonadati</taxon>
        <taxon>Pseudomonadota</taxon>
        <taxon>Gammaproteobacteria</taxon>
        <taxon>Enterobacterales</taxon>
        <taxon>Enterobacteriaceae</taxon>
        <taxon>Klebsiella/Raoultella group</taxon>
        <taxon>Klebsiella</taxon>
        <taxon>Klebsiella pneumoniae complex</taxon>
    </lineage>
</organism>
<dbReference type="Gene3D" id="1.10.10.10">
    <property type="entry name" value="Winged helix-like DNA-binding domain superfamily/Winged helix DNA-binding domain"/>
    <property type="match status" value="1"/>
</dbReference>
<dbReference type="SUPFAM" id="SSF46894">
    <property type="entry name" value="C-terminal effector domain of the bipartite response regulators"/>
    <property type="match status" value="1"/>
</dbReference>
<dbReference type="InterPro" id="IPR016032">
    <property type="entry name" value="Sig_transdc_resp-reg_C-effctor"/>
</dbReference>
<sequence length="233" mass="25956">MLTESSLYTGKGKMHEGPGLSSPVFIFSGCFCAAQGLRSLLTASGQRIIHVRTDGGGAFEPRGFLQHVTPGSRVVMYLPGEPQNMLATLQAFSLFIRLSRHSLPTLILSSCRPDWLYRTLGYQMGDLKTMSVLRALPVSTSLPDLSLLLRTEGTPLLLVRQAREMERRSVSRVPGMTKRELETVLWLLRGESIAEISRHTGTSTKTLYTQRHSGLKKLQVACPALNIRHRHTW</sequence>
<dbReference type="GO" id="GO:0006355">
    <property type="term" value="P:regulation of DNA-templated transcription"/>
    <property type="evidence" value="ECO:0007669"/>
    <property type="project" value="InterPro"/>
</dbReference>
<dbReference type="GO" id="GO:0003677">
    <property type="term" value="F:DNA binding"/>
    <property type="evidence" value="ECO:0007669"/>
    <property type="project" value="UniProtKB-KW"/>
</dbReference>
<gene>
    <name evidence="3" type="ORF">ETE84_21390</name>
</gene>
<evidence type="ECO:0000259" key="2">
    <source>
        <dbReference type="SMART" id="SM00421"/>
    </source>
</evidence>
<dbReference type="EMBL" id="SDCO01000016">
    <property type="protein sequence ID" value="TCX59130.1"/>
    <property type="molecule type" value="Genomic_DNA"/>
</dbReference>
<dbReference type="AlphaFoldDB" id="A0A483KCG5"/>
<protein>
    <recommendedName>
        <fullName evidence="2">HTH luxR-type domain-containing protein</fullName>
    </recommendedName>
</protein>
<comment type="caution">
    <text evidence="3">The sequence shown here is derived from an EMBL/GenBank/DDBJ whole genome shotgun (WGS) entry which is preliminary data.</text>
</comment>
<accession>A0A483KCG5</accession>
<reference evidence="3" key="1">
    <citation type="submission" date="2019-01" db="EMBL/GenBank/DDBJ databases">
        <authorList>
            <person name="Lista F."/>
            <person name="Anselmo A."/>
        </authorList>
    </citation>
    <scope>NUCLEOTIDE SEQUENCE</scope>
    <source>
        <strain evidence="3">8S</strain>
    </source>
</reference>
<dbReference type="InterPro" id="IPR000792">
    <property type="entry name" value="Tscrpt_reg_LuxR_C"/>
</dbReference>
<proteinExistence type="predicted"/>